<evidence type="ECO:0000256" key="1">
    <source>
        <dbReference type="ARBA" id="ARBA00010605"/>
    </source>
</evidence>
<dbReference type="GO" id="GO:0006412">
    <property type="term" value="P:translation"/>
    <property type="evidence" value="ECO:0007669"/>
    <property type="project" value="UniProtKB-UniRule"/>
</dbReference>
<name>A0A1G2U2L5_9BACT</name>
<evidence type="ECO:0000313" key="10">
    <source>
        <dbReference type="EMBL" id="OHB03689.1"/>
    </source>
</evidence>
<keyword evidence="4 7" id="KW-0689">Ribosomal protein</keyword>
<evidence type="ECO:0000256" key="4">
    <source>
        <dbReference type="ARBA" id="ARBA00022980"/>
    </source>
</evidence>
<dbReference type="Proteomes" id="UP000179283">
    <property type="component" value="Unassembled WGS sequence"/>
</dbReference>
<keyword evidence="5 7" id="KW-0687">Ribonucleoprotein</keyword>
<dbReference type="Gene3D" id="3.10.430.100">
    <property type="entry name" value="Ribosomal protein L9, C-terminal domain"/>
    <property type="match status" value="1"/>
</dbReference>
<dbReference type="InterPro" id="IPR009027">
    <property type="entry name" value="Ribosomal_bL9/RNase_H1_N"/>
</dbReference>
<feature type="domain" description="Ribosomal protein L9" evidence="8">
    <location>
        <begin position="1"/>
        <end position="46"/>
    </location>
</feature>
<dbReference type="AlphaFoldDB" id="A0A1G2U2L5"/>
<evidence type="ECO:0000259" key="9">
    <source>
        <dbReference type="Pfam" id="PF03948"/>
    </source>
</evidence>
<protein>
    <recommendedName>
        <fullName evidence="6 7">Large ribosomal subunit protein bL9</fullName>
    </recommendedName>
</protein>
<dbReference type="InterPro" id="IPR020069">
    <property type="entry name" value="Ribosomal_bL9_C"/>
</dbReference>
<reference evidence="10 11" key="1">
    <citation type="journal article" date="2016" name="Nat. Commun.">
        <title>Thousands of microbial genomes shed light on interconnected biogeochemical processes in an aquifer system.</title>
        <authorList>
            <person name="Anantharaman K."/>
            <person name="Brown C.T."/>
            <person name="Hug L.A."/>
            <person name="Sharon I."/>
            <person name="Castelle C.J."/>
            <person name="Probst A.J."/>
            <person name="Thomas B.C."/>
            <person name="Singh A."/>
            <person name="Wilkins M.J."/>
            <person name="Karaoz U."/>
            <person name="Brodie E.L."/>
            <person name="Williams K.H."/>
            <person name="Hubbard S.S."/>
            <person name="Banfield J.F."/>
        </authorList>
    </citation>
    <scope>NUCLEOTIDE SEQUENCE [LARGE SCALE GENOMIC DNA]</scope>
</reference>
<gene>
    <name evidence="7" type="primary">rplI</name>
    <name evidence="10" type="ORF">A2920_03210</name>
</gene>
<organism evidence="10 11">
    <name type="scientific">Candidatus Zambryskibacteria bacterium RIFCSPLOWO2_01_FULL_43_17</name>
    <dbReference type="NCBI Taxonomy" id="1802760"/>
    <lineage>
        <taxon>Bacteria</taxon>
        <taxon>Candidatus Zambryskiibacteriota</taxon>
    </lineage>
</organism>
<dbReference type="SUPFAM" id="SSF55653">
    <property type="entry name" value="Ribosomal protein L9 C-domain"/>
    <property type="match status" value="1"/>
</dbReference>
<evidence type="ECO:0000259" key="8">
    <source>
        <dbReference type="Pfam" id="PF01281"/>
    </source>
</evidence>
<dbReference type="InterPro" id="IPR020070">
    <property type="entry name" value="Ribosomal_bL9_N"/>
</dbReference>
<evidence type="ECO:0000256" key="5">
    <source>
        <dbReference type="ARBA" id="ARBA00023274"/>
    </source>
</evidence>
<evidence type="ECO:0000256" key="6">
    <source>
        <dbReference type="ARBA" id="ARBA00035292"/>
    </source>
</evidence>
<keyword evidence="2 7" id="KW-0699">rRNA-binding</keyword>
<dbReference type="InterPro" id="IPR036791">
    <property type="entry name" value="Ribosomal_bL9_C_sf"/>
</dbReference>
<comment type="function">
    <text evidence="7">Binds to the 23S rRNA.</text>
</comment>
<dbReference type="EMBL" id="MHWD01000017">
    <property type="protein sequence ID" value="OHB03689.1"/>
    <property type="molecule type" value="Genomic_DNA"/>
</dbReference>
<evidence type="ECO:0000256" key="3">
    <source>
        <dbReference type="ARBA" id="ARBA00022884"/>
    </source>
</evidence>
<dbReference type="Gene3D" id="3.40.5.10">
    <property type="entry name" value="Ribosomal protein L9, N-terminal domain"/>
    <property type="match status" value="1"/>
</dbReference>
<comment type="similarity">
    <text evidence="1 7">Belongs to the bacterial ribosomal protein bL9 family.</text>
</comment>
<evidence type="ECO:0000313" key="11">
    <source>
        <dbReference type="Proteomes" id="UP000179283"/>
    </source>
</evidence>
<dbReference type="GO" id="GO:0003735">
    <property type="term" value="F:structural constituent of ribosome"/>
    <property type="evidence" value="ECO:0007669"/>
    <property type="project" value="InterPro"/>
</dbReference>
<dbReference type="PANTHER" id="PTHR21368">
    <property type="entry name" value="50S RIBOSOMAL PROTEIN L9"/>
    <property type="match status" value="1"/>
</dbReference>
<feature type="domain" description="Large ribosomal subunit protein bL9 C-terminal" evidence="9">
    <location>
        <begin position="70"/>
        <end position="145"/>
    </location>
</feature>
<dbReference type="GO" id="GO:1990904">
    <property type="term" value="C:ribonucleoprotein complex"/>
    <property type="evidence" value="ECO:0007669"/>
    <property type="project" value="UniProtKB-KW"/>
</dbReference>
<evidence type="ECO:0000256" key="7">
    <source>
        <dbReference type="HAMAP-Rule" id="MF_00503"/>
    </source>
</evidence>
<dbReference type="NCBIfam" id="TIGR00158">
    <property type="entry name" value="L9"/>
    <property type="match status" value="1"/>
</dbReference>
<dbReference type="SUPFAM" id="SSF55658">
    <property type="entry name" value="L9 N-domain-like"/>
    <property type="match status" value="1"/>
</dbReference>
<evidence type="ECO:0000256" key="2">
    <source>
        <dbReference type="ARBA" id="ARBA00022730"/>
    </source>
</evidence>
<dbReference type="Pfam" id="PF01281">
    <property type="entry name" value="Ribosomal_L9_N"/>
    <property type="match status" value="1"/>
</dbReference>
<dbReference type="Pfam" id="PF03948">
    <property type="entry name" value="Ribosomal_L9_C"/>
    <property type="match status" value="1"/>
</dbReference>
<dbReference type="GO" id="GO:0005840">
    <property type="term" value="C:ribosome"/>
    <property type="evidence" value="ECO:0007669"/>
    <property type="project" value="UniProtKB-KW"/>
</dbReference>
<dbReference type="InterPro" id="IPR000244">
    <property type="entry name" value="Ribosomal_bL9"/>
</dbReference>
<dbReference type="InterPro" id="IPR020594">
    <property type="entry name" value="Ribosomal_bL9_bac/chp"/>
</dbReference>
<dbReference type="HAMAP" id="MF_00503">
    <property type="entry name" value="Ribosomal_bL9"/>
    <property type="match status" value="1"/>
</dbReference>
<sequence length="147" mass="16643">MKIILLKDVAKLGRKYEVKDVSDGHALNFLVPRGLVEVATPSALKRVEMLKKTEEEKKKIQEDLLLKNLEDLKGVTIEMSEKANDKGHLFAGIHKEELAPAIKKQTRLEILPEHIEMDKPIKEVGEHEVTVKIQEKSVKFKVIVTAS</sequence>
<comment type="caution">
    <text evidence="10">The sequence shown here is derived from an EMBL/GenBank/DDBJ whole genome shotgun (WGS) entry which is preliminary data.</text>
</comment>
<dbReference type="GO" id="GO:0019843">
    <property type="term" value="F:rRNA binding"/>
    <property type="evidence" value="ECO:0007669"/>
    <property type="project" value="UniProtKB-UniRule"/>
</dbReference>
<proteinExistence type="inferred from homology"/>
<dbReference type="InterPro" id="IPR036935">
    <property type="entry name" value="Ribosomal_bL9_N_sf"/>
</dbReference>
<accession>A0A1G2U2L5</accession>
<keyword evidence="3 7" id="KW-0694">RNA-binding</keyword>